<feature type="region of interest" description="Disordered" evidence="10">
    <location>
        <begin position="274"/>
        <end position="307"/>
    </location>
</feature>
<evidence type="ECO:0000256" key="6">
    <source>
        <dbReference type="ARBA" id="ARBA00022840"/>
    </source>
</evidence>
<dbReference type="EMBL" id="DSJL01000011">
    <property type="protein sequence ID" value="HEF65736.1"/>
    <property type="molecule type" value="Genomic_DNA"/>
</dbReference>
<dbReference type="Gene3D" id="3.30.10.20">
    <property type="match status" value="3"/>
</dbReference>
<evidence type="ECO:0000256" key="7">
    <source>
        <dbReference type="ARBA" id="ARBA00047899"/>
    </source>
</evidence>
<evidence type="ECO:0000256" key="10">
    <source>
        <dbReference type="SAM" id="MobiDB-lite"/>
    </source>
</evidence>
<dbReference type="InterPro" id="IPR005543">
    <property type="entry name" value="PASTA_dom"/>
</dbReference>
<keyword evidence="11" id="KW-1133">Transmembrane helix</keyword>
<evidence type="ECO:0000256" key="9">
    <source>
        <dbReference type="PROSITE-ProRule" id="PRU10141"/>
    </source>
</evidence>
<comment type="catalytic activity">
    <reaction evidence="8">
        <text>L-seryl-[protein] + ATP = O-phospho-L-seryl-[protein] + ADP + H(+)</text>
        <dbReference type="Rhea" id="RHEA:17989"/>
        <dbReference type="Rhea" id="RHEA-COMP:9863"/>
        <dbReference type="Rhea" id="RHEA-COMP:11604"/>
        <dbReference type="ChEBI" id="CHEBI:15378"/>
        <dbReference type="ChEBI" id="CHEBI:29999"/>
        <dbReference type="ChEBI" id="CHEBI:30616"/>
        <dbReference type="ChEBI" id="CHEBI:83421"/>
        <dbReference type="ChEBI" id="CHEBI:456216"/>
        <dbReference type="EC" id="2.7.11.1"/>
    </reaction>
</comment>
<feature type="binding site" evidence="9">
    <location>
        <position position="39"/>
    </location>
    <ligand>
        <name>ATP</name>
        <dbReference type="ChEBI" id="CHEBI:30616"/>
    </ligand>
</feature>
<keyword evidence="3" id="KW-0808">Transferase</keyword>
<feature type="domain" description="PASTA" evidence="13">
    <location>
        <begin position="391"/>
        <end position="457"/>
    </location>
</feature>
<accession>A0A7C1G594</accession>
<evidence type="ECO:0000256" key="11">
    <source>
        <dbReference type="SAM" id="Phobius"/>
    </source>
</evidence>
<proteinExistence type="predicted"/>
<feature type="domain" description="PASTA" evidence="13">
    <location>
        <begin position="458"/>
        <end position="522"/>
    </location>
</feature>
<evidence type="ECO:0000313" key="14">
    <source>
        <dbReference type="EMBL" id="HEF65736.1"/>
    </source>
</evidence>
<keyword evidence="6 9" id="KW-0067">ATP-binding</keyword>
<feature type="region of interest" description="Disordered" evidence="10">
    <location>
        <begin position="360"/>
        <end position="396"/>
    </location>
</feature>
<keyword evidence="2" id="KW-0723">Serine/threonine-protein kinase</keyword>
<dbReference type="PROSITE" id="PS50011">
    <property type="entry name" value="PROTEIN_KINASE_DOM"/>
    <property type="match status" value="1"/>
</dbReference>
<dbReference type="GO" id="GO:0005524">
    <property type="term" value="F:ATP binding"/>
    <property type="evidence" value="ECO:0007669"/>
    <property type="project" value="UniProtKB-UniRule"/>
</dbReference>
<evidence type="ECO:0000256" key="2">
    <source>
        <dbReference type="ARBA" id="ARBA00022527"/>
    </source>
</evidence>
<keyword evidence="5 14" id="KW-0418">Kinase</keyword>
<keyword evidence="11" id="KW-0472">Membrane</keyword>
<dbReference type="GO" id="GO:0004674">
    <property type="term" value="F:protein serine/threonine kinase activity"/>
    <property type="evidence" value="ECO:0007669"/>
    <property type="project" value="UniProtKB-KW"/>
</dbReference>
<dbReference type="SMART" id="SM00740">
    <property type="entry name" value="PASTA"/>
    <property type="match status" value="2"/>
</dbReference>
<dbReference type="PANTHER" id="PTHR43289:SF34">
    <property type="entry name" value="SERINE_THREONINE-PROTEIN KINASE YBDM-RELATED"/>
    <property type="match status" value="1"/>
</dbReference>
<keyword evidence="4 9" id="KW-0547">Nucleotide-binding</keyword>
<dbReference type="InterPro" id="IPR008271">
    <property type="entry name" value="Ser/Thr_kinase_AS"/>
</dbReference>
<dbReference type="EC" id="2.7.11.1" evidence="1"/>
<dbReference type="SMART" id="SM00220">
    <property type="entry name" value="S_TKc"/>
    <property type="match status" value="1"/>
</dbReference>
<dbReference type="SUPFAM" id="SSF56112">
    <property type="entry name" value="Protein kinase-like (PK-like)"/>
    <property type="match status" value="1"/>
</dbReference>
<feature type="transmembrane region" description="Helical" evidence="11">
    <location>
        <begin position="316"/>
        <end position="337"/>
    </location>
</feature>
<protein>
    <recommendedName>
        <fullName evidence="1">non-specific serine/threonine protein kinase</fullName>
        <ecNumber evidence="1">2.7.11.1</ecNumber>
    </recommendedName>
</protein>
<dbReference type="PROSITE" id="PS00108">
    <property type="entry name" value="PROTEIN_KINASE_ST"/>
    <property type="match status" value="1"/>
</dbReference>
<dbReference type="PROSITE" id="PS51178">
    <property type="entry name" value="PASTA"/>
    <property type="match status" value="2"/>
</dbReference>
<dbReference type="InterPro" id="IPR000719">
    <property type="entry name" value="Prot_kinase_dom"/>
</dbReference>
<evidence type="ECO:0000259" key="12">
    <source>
        <dbReference type="PROSITE" id="PS50011"/>
    </source>
</evidence>
<evidence type="ECO:0000256" key="1">
    <source>
        <dbReference type="ARBA" id="ARBA00012513"/>
    </source>
</evidence>
<evidence type="ECO:0000256" key="5">
    <source>
        <dbReference type="ARBA" id="ARBA00022777"/>
    </source>
</evidence>
<name>A0A7C1G594_THERO</name>
<feature type="domain" description="Protein kinase" evidence="12">
    <location>
        <begin position="10"/>
        <end position="267"/>
    </location>
</feature>
<gene>
    <name evidence="14" type="ORF">ENP47_09085</name>
</gene>
<evidence type="ECO:0000256" key="8">
    <source>
        <dbReference type="ARBA" id="ARBA00048679"/>
    </source>
</evidence>
<dbReference type="Gene3D" id="3.30.200.20">
    <property type="entry name" value="Phosphorylase Kinase, domain 1"/>
    <property type="match status" value="1"/>
</dbReference>
<dbReference type="AlphaFoldDB" id="A0A7C1G594"/>
<dbReference type="CDD" id="cd06577">
    <property type="entry name" value="PASTA_pknB"/>
    <property type="match status" value="3"/>
</dbReference>
<evidence type="ECO:0000256" key="3">
    <source>
        <dbReference type="ARBA" id="ARBA00022679"/>
    </source>
</evidence>
<dbReference type="FunFam" id="1.10.510.10:FF:000021">
    <property type="entry name" value="Serine/threonine protein kinase"/>
    <property type="match status" value="1"/>
</dbReference>
<dbReference type="PROSITE" id="PS00107">
    <property type="entry name" value="PROTEIN_KINASE_ATP"/>
    <property type="match status" value="1"/>
</dbReference>
<dbReference type="InterPro" id="IPR017441">
    <property type="entry name" value="Protein_kinase_ATP_BS"/>
</dbReference>
<dbReference type="PANTHER" id="PTHR43289">
    <property type="entry name" value="MITOGEN-ACTIVATED PROTEIN KINASE KINASE KINASE 20-RELATED"/>
    <property type="match status" value="1"/>
</dbReference>
<dbReference type="Pfam" id="PF00069">
    <property type="entry name" value="Pkinase"/>
    <property type="match status" value="1"/>
</dbReference>
<comment type="caution">
    <text evidence="14">The sequence shown here is derived from an EMBL/GenBank/DDBJ whole genome shotgun (WGS) entry which is preliminary data.</text>
</comment>
<organism evidence="14">
    <name type="scientific">Thermomicrobium roseum</name>
    <dbReference type="NCBI Taxonomy" id="500"/>
    <lineage>
        <taxon>Bacteria</taxon>
        <taxon>Pseudomonadati</taxon>
        <taxon>Thermomicrobiota</taxon>
        <taxon>Thermomicrobia</taxon>
        <taxon>Thermomicrobiales</taxon>
        <taxon>Thermomicrobiaceae</taxon>
        <taxon>Thermomicrobium</taxon>
    </lineage>
</organism>
<evidence type="ECO:0000256" key="4">
    <source>
        <dbReference type="ARBA" id="ARBA00022741"/>
    </source>
</evidence>
<dbReference type="CDD" id="cd14014">
    <property type="entry name" value="STKc_PknB_like"/>
    <property type="match status" value="1"/>
</dbReference>
<sequence length="606" mass="65574">MQTRILNARYRLDEPIGEGGMAVVYRGYDLVLDRPVAIKVLRGQFAADASFLRRFEREAQAAARLSHPNIVSVYDVGRDDSTRYIVMEYVPGTTLKRLILERAPFPLDEAIHILRQVAAALDYAHQHGLVHRDIKPQNILVDERGFVKVTDFGIAKGLSDVSLTEAGFGMGTVHYVSPEQARGEPATPASDIYSLGVVLYEMLTGRLPFEADSPIGLAMKHVHEPPPSPRQFNPTLPPAVEAIILRALAKDPRQRFPTAGALAQALAQWQHYSPSSAIPSPRTAGGLYRPPASRSRTRGGPPRATNTASDIGCATWLVGSAILAGIVALVVLAFQLVDLRALTGTSSQPVPSPTLVAVVPSPTPAPSPTPEVSPTVAPTPTPEPTPSPSPTPEMARVPDLVNSTLRQAEAAAAAGDFQLSIEEVFDNVIPAGVVVRQDPPAGQLLEKGSTIRIWVSKGPEWITLIGLAGRPYTEVLQQLQNLPVTVEKVEEGSRTVPEGYVIRTEPAEQVRNGGTVTVYVSVGDRVRVPDMYGKPYQQAIVTLQQAGLVVRDVIPQTCDEIRRAFPTFDCEQFPDGGVVSATLQWNSWVPRGSPIDIAYYQKQPSP</sequence>
<dbReference type="Pfam" id="PF03793">
    <property type="entry name" value="PASTA"/>
    <property type="match status" value="2"/>
</dbReference>
<dbReference type="Gene3D" id="1.10.510.10">
    <property type="entry name" value="Transferase(Phosphotransferase) domain 1"/>
    <property type="match status" value="1"/>
</dbReference>
<keyword evidence="11" id="KW-0812">Transmembrane</keyword>
<comment type="catalytic activity">
    <reaction evidence="7">
        <text>L-threonyl-[protein] + ATP = O-phospho-L-threonyl-[protein] + ADP + H(+)</text>
        <dbReference type="Rhea" id="RHEA:46608"/>
        <dbReference type="Rhea" id="RHEA-COMP:11060"/>
        <dbReference type="Rhea" id="RHEA-COMP:11605"/>
        <dbReference type="ChEBI" id="CHEBI:15378"/>
        <dbReference type="ChEBI" id="CHEBI:30013"/>
        <dbReference type="ChEBI" id="CHEBI:30616"/>
        <dbReference type="ChEBI" id="CHEBI:61977"/>
        <dbReference type="ChEBI" id="CHEBI:456216"/>
        <dbReference type="EC" id="2.7.11.1"/>
    </reaction>
</comment>
<dbReference type="FunFam" id="3.30.200.20:FF:000035">
    <property type="entry name" value="Serine/threonine protein kinase Stk1"/>
    <property type="match status" value="1"/>
</dbReference>
<dbReference type="InterPro" id="IPR011009">
    <property type="entry name" value="Kinase-like_dom_sf"/>
</dbReference>
<feature type="compositionally biased region" description="Pro residues" evidence="10">
    <location>
        <begin position="361"/>
        <end position="391"/>
    </location>
</feature>
<reference evidence="14" key="1">
    <citation type="journal article" date="2020" name="mSystems">
        <title>Genome- and Community-Level Interaction Insights into Carbon Utilization and Element Cycling Functions of Hydrothermarchaeota in Hydrothermal Sediment.</title>
        <authorList>
            <person name="Zhou Z."/>
            <person name="Liu Y."/>
            <person name="Xu W."/>
            <person name="Pan J."/>
            <person name="Luo Z.H."/>
            <person name="Li M."/>
        </authorList>
    </citation>
    <scope>NUCLEOTIDE SEQUENCE [LARGE SCALE GENOMIC DNA]</scope>
    <source>
        <strain evidence="14">SpSt-222</strain>
    </source>
</reference>
<evidence type="ECO:0000259" key="13">
    <source>
        <dbReference type="PROSITE" id="PS51178"/>
    </source>
</evidence>